<feature type="region of interest" description="Disordered" evidence="1">
    <location>
        <begin position="79"/>
        <end position="101"/>
    </location>
</feature>
<comment type="caution">
    <text evidence="2">The sequence shown here is derived from an EMBL/GenBank/DDBJ whole genome shotgun (WGS) entry which is preliminary data.</text>
</comment>
<organism evidence="2 3">
    <name type="scientific">Araneus ventricosus</name>
    <name type="common">Orbweaver spider</name>
    <name type="synonym">Epeira ventricosa</name>
    <dbReference type="NCBI Taxonomy" id="182803"/>
    <lineage>
        <taxon>Eukaryota</taxon>
        <taxon>Metazoa</taxon>
        <taxon>Ecdysozoa</taxon>
        <taxon>Arthropoda</taxon>
        <taxon>Chelicerata</taxon>
        <taxon>Arachnida</taxon>
        <taxon>Araneae</taxon>
        <taxon>Araneomorphae</taxon>
        <taxon>Entelegynae</taxon>
        <taxon>Araneoidea</taxon>
        <taxon>Araneidae</taxon>
        <taxon>Araneus</taxon>
    </lineage>
</organism>
<dbReference type="Proteomes" id="UP000499080">
    <property type="component" value="Unassembled WGS sequence"/>
</dbReference>
<protein>
    <submittedName>
        <fullName evidence="2">Uncharacterized protein</fullName>
    </submittedName>
</protein>
<dbReference type="AlphaFoldDB" id="A0A4Y2HVG0"/>
<accession>A0A4Y2HVG0</accession>
<gene>
    <name evidence="2" type="ORF">AVEN_134704_1</name>
</gene>
<keyword evidence="3" id="KW-1185">Reference proteome</keyword>
<name>A0A4Y2HVG0_ARAVE</name>
<feature type="compositionally biased region" description="Polar residues" evidence="1">
    <location>
        <begin position="90"/>
        <end position="99"/>
    </location>
</feature>
<evidence type="ECO:0000256" key="1">
    <source>
        <dbReference type="SAM" id="MobiDB-lite"/>
    </source>
</evidence>
<dbReference type="EMBL" id="BGPR01002186">
    <property type="protein sequence ID" value="GBM69262.1"/>
    <property type="molecule type" value="Genomic_DNA"/>
</dbReference>
<evidence type="ECO:0000313" key="3">
    <source>
        <dbReference type="Proteomes" id="UP000499080"/>
    </source>
</evidence>
<sequence>MRKSCPQSTRVVLAQMTTKNPADINHRKTVVSLLFWMKMCRSVDRFFDEEVNVLTANFLTFPLRELPLLYKEELPPVHQSGLGAEDDQESSQYQPQENSDILVILDEDVQIS</sequence>
<proteinExistence type="predicted"/>
<reference evidence="2 3" key="1">
    <citation type="journal article" date="2019" name="Sci. Rep.">
        <title>Orb-weaving spider Araneus ventricosus genome elucidates the spidroin gene catalogue.</title>
        <authorList>
            <person name="Kono N."/>
            <person name="Nakamura H."/>
            <person name="Ohtoshi R."/>
            <person name="Moran D.A.P."/>
            <person name="Shinohara A."/>
            <person name="Yoshida Y."/>
            <person name="Fujiwara M."/>
            <person name="Mori M."/>
            <person name="Tomita M."/>
            <person name="Arakawa K."/>
        </authorList>
    </citation>
    <scope>NUCLEOTIDE SEQUENCE [LARGE SCALE GENOMIC DNA]</scope>
</reference>
<evidence type="ECO:0000313" key="2">
    <source>
        <dbReference type="EMBL" id="GBM69262.1"/>
    </source>
</evidence>